<evidence type="ECO:0000313" key="2">
    <source>
        <dbReference type="Proteomes" id="UP000053558"/>
    </source>
</evidence>
<accession>A0A5M3MQ09</accession>
<sequence length="336" mass="37489">MYGQHDGLNPITNSSRLRHAVIVLVLSRSRVVSIVLLARGRTIAVIVAGTVDVAVSSIVITCREVEIEVQIYGPVDAVALEDGQASLHLGSSAVIHSCMIQDVVYLQNVPLSPHKAGVVEQPTYIVFTGDKHVICYTPIAIWQCVKPITFLTQNQSPKVEICGWINAAVLTQLMQNMGLSSHPMASQFIGSACGNWYKVIYHIQHLVIITMFKLQVIIAHNDPDYLRNGRSLLVTVDWKKIQAWTSALDATNVLQWKQSQQNLLFPHLYPVGMKLFSHLKPPALHRGQNGEAGCSQWYSSLSWCLDSRNSSPPHWSSSCIFSEEYFHLYIYTSPVR</sequence>
<dbReference type="KEGG" id="cput:CONPUDRAFT_73045"/>
<organism evidence="1 2">
    <name type="scientific">Coniophora puteana (strain RWD-64-598)</name>
    <name type="common">Brown rot fungus</name>
    <dbReference type="NCBI Taxonomy" id="741705"/>
    <lineage>
        <taxon>Eukaryota</taxon>
        <taxon>Fungi</taxon>
        <taxon>Dikarya</taxon>
        <taxon>Basidiomycota</taxon>
        <taxon>Agaricomycotina</taxon>
        <taxon>Agaricomycetes</taxon>
        <taxon>Agaricomycetidae</taxon>
        <taxon>Boletales</taxon>
        <taxon>Coniophorineae</taxon>
        <taxon>Coniophoraceae</taxon>
        <taxon>Coniophora</taxon>
    </lineage>
</organism>
<dbReference type="AlphaFoldDB" id="A0A5M3MQ09"/>
<dbReference type="RefSeq" id="XP_007768308.1">
    <property type="nucleotide sequence ID" value="XM_007770118.1"/>
</dbReference>
<comment type="caution">
    <text evidence="1">The sequence shown here is derived from an EMBL/GenBank/DDBJ whole genome shotgun (WGS) entry which is preliminary data.</text>
</comment>
<dbReference type="GeneID" id="19209071"/>
<gene>
    <name evidence="1" type="ORF">CONPUDRAFT_73045</name>
</gene>
<dbReference type="Proteomes" id="UP000053558">
    <property type="component" value="Unassembled WGS sequence"/>
</dbReference>
<evidence type="ECO:0000313" key="1">
    <source>
        <dbReference type="EMBL" id="EIW81268.1"/>
    </source>
</evidence>
<reference evidence="2" key="1">
    <citation type="journal article" date="2012" name="Science">
        <title>The Paleozoic origin of enzymatic lignin decomposition reconstructed from 31 fungal genomes.</title>
        <authorList>
            <person name="Floudas D."/>
            <person name="Binder M."/>
            <person name="Riley R."/>
            <person name="Barry K."/>
            <person name="Blanchette R.A."/>
            <person name="Henrissat B."/>
            <person name="Martinez A.T."/>
            <person name="Otillar R."/>
            <person name="Spatafora J.W."/>
            <person name="Yadav J.S."/>
            <person name="Aerts A."/>
            <person name="Benoit I."/>
            <person name="Boyd A."/>
            <person name="Carlson A."/>
            <person name="Copeland A."/>
            <person name="Coutinho P.M."/>
            <person name="de Vries R.P."/>
            <person name="Ferreira P."/>
            <person name="Findley K."/>
            <person name="Foster B."/>
            <person name="Gaskell J."/>
            <person name="Glotzer D."/>
            <person name="Gorecki P."/>
            <person name="Heitman J."/>
            <person name="Hesse C."/>
            <person name="Hori C."/>
            <person name="Igarashi K."/>
            <person name="Jurgens J.A."/>
            <person name="Kallen N."/>
            <person name="Kersten P."/>
            <person name="Kohler A."/>
            <person name="Kuees U."/>
            <person name="Kumar T.K.A."/>
            <person name="Kuo A."/>
            <person name="LaButti K."/>
            <person name="Larrondo L.F."/>
            <person name="Lindquist E."/>
            <person name="Ling A."/>
            <person name="Lombard V."/>
            <person name="Lucas S."/>
            <person name="Lundell T."/>
            <person name="Martin R."/>
            <person name="McLaughlin D.J."/>
            <person name="Morgenstern I."/>
            <person name="Morin E."/>
            <person name="Murat C."/>
            <person name="Nagy L.G."/>
            <person name="Nolan M."/>
            <person name="Ohm R.A."/>
            <person name="Patyshakuliyeva A."/>
            <person name="Rokas A."/>
            <person name="Ruiz-Duenas F.J."/>
            <person name="Sabat G."/>
            <person name="Salamov A."/>
            <person name="Samejima M."/>
            <person name="Schmutz J."/>
            <person name="Slot J.C."/>
            <person name="St John F."/>
            <person name="Stenlid J."/>
            <person name="Sun H."/>
            <person name="Sun S."/>
            <person name="Syed K."/>
            <person name="Tsang A."/>
            <person name="Wiebenga A."/>
            <person name="Young D."/>
            <person name="Pisabarro A."/>
            <person name="Eastwood D.C."/>
            <person name="Martin F."/>
            <person name="Cullen D."/>
            <person name="Grigoriev I.V."/>
            <person name="Hibbett D.S."/>
        </authorList>
    </citation>
    <scope>NUCLEOTIDE SEQUENCE [LARGE SCALE GENOMIC DNA]</scope>
    <source>
        <strain evidence="2">RWD-64-598 SS2</strain>
    </source>
</reference>
<dbReference type="EMBL" id="JH711578">
    <property type="protein sequence ID" value="EIW81268.1"/>
    <property type="molecule type" value="Genomic_DNA"/>
</dbReference>
<name>A0A5M3MQ09_CONPW</name>
<proteinExistence type="predicted"/>
<keyword evidence="2" id="KW-1185">Reference proteome</keyword>
<protein>
    <submittedName>
        <fullName evidence="1">Uncharacterized protein</fullName>
    </submittedName>
</protein>